<dbReference type="InterPro" id="IPR035439">
    <property type="entry name" value="UPF0145_dom_sf"/>
</dbReference>
<dbReference type="Pfam" id="PF01906">
    <property type="entry name" value="YbjQ_1"/>
    <property type="match status" value="2"/>
</dbReference>
<dbReference type="Gene3D" id="3.30.110.70">
    <property type="entry name" value="Hypothetical protein apc22750. Chain B"/>
    <property type="match status" value="2"/>
</dbReference>
<dbReference type="SUPFAM" id="SSF117782">
    <property type="entry name" value="YbjQ-like"/>
    <property type="match status" value="2"/>
</dbReference>
<dbReference type="Proteomes" id="UP001500037">
    <property type="component" value="Unassembled WGS sequence"/>
</dbReference>
<dbReference type="PANTHER" id="PTHR34068:SF2">
    <property type="entry name" value="UPF0145 PROTEIN SCO3412"/>
    <property type="match status" value="1"/>
</dbReference>
<dbReference type="EMBL" id="BAAALF010000202">
    <property type="protein sequence ID" value="GAA1269630.1"/>
    <property type="molecule type" value="Genomic_DNA"/>
</dbReference>
<reference evidence="3" key="1">
    <citation type="journal article" date="2019" name="Int. J. Syst. Evol. Microbiol.">
        <title>The Global Catalogue of Microorganisms (GCM) 10K type strain sequencing project: providing services to taxonomists for standard genome sequencing and annotation.</title>
        <authorList>
            <consortium name="The Broad Institute Genomics Platform"/>
            <consortium name="The Broad Institute Genome Sequencing Center for Infectious Disease"/>
            <person name="Wu L."/>
            <person name="Ma J."/>
        </authorList>
    </citation>
    <scope>NUCLEOTIDE SEQUENCE [LARGE SCALE GENOMIC DNA]</scope>
    <source>
        <strain evidence="3">JCM 13004</strain>
    </source>
</reference>
<evidence type="ECO:0000313" key="2">
    <source>
        <dbReference type="EMBL" id="GAA1269630.1"/>
    </source>
</evidence>
<proteinExistence type="inferred from homology"/>
<gene>
    <name evidence="2" type="ORF">GCM10009665_67590</name>
</gene>
<organism evidence="2 3">
    <name type="scientific">Kitasatospora nipponensis</name>
    <dbReference type="NCBI Taxonomy" id="258049"/>
    <lineage>
        <taxon>Bacteria</taxon>
        <taxon>Bacillati</taxon>
        <taxon>Actinomycetota</taxon>
        <taxon>Actinomycetes</taxon>
        <taxon>Kitasatosporales</taxon>
        <taxon>Streptomycetaceae</taxon>
        <taxon>Kitasatospora</taxon>
    </lineage>
</organism>
<dbReference type="RefSeq" id="WP_344445987.1">
    <property type="nucleotide sequence ID" value="NZ_BAAALF010000202.1"/>
</dbReference>
<sequence length="267" mass="29116">MTTPPPLHVPDVARGRLDASRQGRPCFTSDLSVNEFVLLGDAGFEPLGLVMGTSVYHVGLQGVGWKVSQELGSQTQAMYNVRELAMGRMEAEAAQLGADGVVGVSLRPMNYTFFSDVIEFVAVGTAVRASDGKNYRSPNGKPFTTPLSGQDFWTLWQHGWLPRRLVLGNCVYHVAHQSLRQTLSQVGQNTELPQFTQALYDARELAMARMQYEGQQLGADGIVGTAVDDHRYWGEHAIEFTAVGTAVSRIRPDAAPVKPALTLPLSD</sequence>
<comment type="similarity">
    <text evidence="1">Belongs to the UPF0145 family.</text>
</comment>
<evidence type="ECO:0000313" key="3">
    <source>
        <dbReference type="Proteomes" id="UP001500037"/>
    </source>
</evidence>
<name>A0ABP4HJ85_9ACTN</name>
<comment type="caution">
    <text evidence="2">The sequence shown here is derived from an EMBL/GenBank/DDBJ whole genome shotgun (WGS) entry which is preliminary data.</text>
</comment>
<keyword evidence="3" id="KW-1185">Reference proteome</keyword>
<dbReference type="PANTHER" id="PTHR34068">
    <property type="entry name" value="UPF0145 PROTEIN YBJQ"/>
    <property type="match status" value="1"/>
</dbReference>
<evidence type="ECO:0000256" key="1">
    <source>
        <dbReference type="ARBA" id="ARBA00010751"/>
    </source>
</evidence>
<protein>
    <submittedName>
        <fullName evidence="2">Heavy metal-binding domain-containing protein</fullName>
    </submittedName>
</protein>
<accession>A0ABP4HJ85</accession>
<dbReference type="InterPro" id="IPR002765">
    <property type="entry name" value="UPF0145_YbjQ-like"/>
</dbReference>